<keyword evidence="2" id="KW-1185">Reference proteome</keyword>
<reference evidence="1 2" key="1">
    <citation type="submission" date="2022-06" db="EMBL/GenBank/DDBJ databases">
        <title>Isolation of gut microbiota from human fecal samples.</title>
        <authorList>
            <person name="Pamer E.G."/>
            <person name="Barat B."/>
            <person name="Waligurski E."/>
            <person name="Medina S."/>
            <person name="Paddock L."/>
            <person name="Mostad J."/>
        </authorList>
    </citation>
    <scope>NUCLEOTIDE SEQUENCE [LARGE SCALE GENOMIC DNA]</scope>
    <source>
        <strain evidence="1 2">SL.3.17</strain>
    </source>
</reference>
<sequence length="136" mass="15336">MNKVEELLMKARKEDFEKKEEAVVPSAALGKALHMEGPIDVLIEEISQRKVSDIMAMQINEKGRFDKTKVFDAQLMLIVEGVKDPSPKSKDLLEHFGKATPKELAEFLFKSDIGRLYEEIGKLCGIETGVEDEIKN</sequence>
<dbReference type="Proteomes" id="UP001524502">
    <property type="component" value="Unassembled WGS sequence"/>
</dbReference>
<dbReference type="InterPro" id="IPR038559">
    <property type="entry name" value="XkdN-like_sf"/>
</dbReference>
<accession>A0ABT1RR56</accession>
<proteinExistence type="predicted"/>
<dbReference type="InterPro" id="IPR014986">
    <property type="entry name" value="XkdN-like"/>
</dbReference>
<dbReference type="Pfam" id="PF08890">
    <property type="entry name" value="Phage_TAC_5"/>
    <property type="match status" value="1"/>
</dbReference>
<evidence type="ECO:0000313" key="2">
    <source>
        <dbReference type="Proteomes" id="UP001524502"/>
    </source>
</evidence>
<name>A0ABT1RR56_9FIRM</name>
<dbReference type="EMBL" id="JANFXK010000015">
    <property type="protein sequence ID" value="MCQ4637670.1"/>
    <property type="molecule type" value="Genomic_DNA"/>
</dbReference>
<organism evidence="1 2">
    <name type="scientific">Anaerovorax odorimutans</name>
    <dbReference type="NCBI Taxonomy" id="109327"/>
    <lineage>
        <taxon>Bacteria</taxon>
        <taxon>Bacillati</taxon>
        <taxon>Bacillota</taxon>
        <taxon>Clostridia</taxon>
        <taxon>Peptostreptococcales</taxon>
        <taxon>Anaerovoracaceae</taxon>
        <taxon>Anaerovorax</taxon>
    </lineage>
</organism>
<protein>
    <recommendedName>
        <fullName evidence="3">XkdN-like protein</fullName>
    </recommendedName>
</protein>
<comment type="caution">
    <text evidence="1">The sequence shown here is derived from an EMBL/GenBank/DDBJ whole genome shotgun (WGS) entry which is preliminary data.</text>
</comment>
<dbReference type="RefSeq" id="WP_256132851.1">
    <property type="nucleotide sequence ID" value="NZ_JANFXK010000015.1"/>
</dbReference>
<gene>
    <name evidence="1" type="ORF">NE619_13130</name>
</gene>
<evidence type="ECO:0008006" key="3">
    <source>
        <dbReference type="Google" id="ProtNLM"/>
    </source>
</evidence>
<evidence type="ECO:0000313" key="1">
    <source>
        <dbReference type="EMBL" id="MCQ4637670.1"/>
    </source>
</evidence>
<dbReference type="Gene3D" id="3.30.2220.30">
    <property type="match status" value="1"/>
</dbReference>